<dbReference type="AlphaFoldDB" id="A0A8W8JF10"/>
<protein>
    <submittedName>
        <fullName evidence="3">Uncharacterized protein</fullName>
    </submittedName>
</protein>
<keyword evidence="1" id="KW-0472">Membrane</keyword>
<proteinExistence type="predicted"/>
<keyword evidence="2" id="KW-0732">Signal</keyword>
<keyword evidence="1" id="KW-1133">Transmembrane helix</keyword>
<keyword evidence="4" id="KW-1185">Reference proteome</keyword>
<feature type="signal peptide" evidence="2">
    <location>
        <begin position="1"/>
        <end position="29"/>
    </location>
</feature>
<keyword evidence="1" id="KW-0812">Transmembrane</keyword>
<evidence type="ECO:0000313" key="3">
    <source>
        <dbReference type="EnsemblMetazoa" id="G18904.1:cds"/>
    </source>
</evidence>
<accession>A0A8W8JF10</accession>
<feature type="chain" id="PRO_5036465466" evidence="2">
    <location>
        <begin position="30"/>
        <end position="191"/>
    </location>
</feature>
<dbReference type="Proteomes" id="UP000005408">
    <property type="component" value="Unassembled WGS sequence"/>
</dbReference>
<dbReference type="EnsemblMetazoa" id="G18904.1">
    <property type="protein sequence ID" value="G18904.1:cds"/>
    <property type="gene ID" value="G18904"/>
</dbReference>
<evidence type="ECO:0000313" key="4">
    <source>
        <dbReference type="Proteomes" id="UP000005408"/>
    </source>
</evidence>
<feature type="transmembrane region" description="Helical" evidence="1">
    <location>
        <begin position="171"/>
        <end position="190"/>
    </location>
</feature>
<name>A0A8W8JF10_MAGGI</name>
<sequence length="191" mass="21982">MEVRHNFRGQMLLMCTVVFILHMHTEVSAILFCEKSALTVRYVENCPTDSSSWKNAAKKMNCESIEQRCSDEHHRFQYHCVINAWRNATLEVCALNRTIIGYCTEYSINGTVIQDNYGADCTKFDPPCPSSYNSEEAYKYQTCYDLVRRNRKMTEYTVPDLKHPNSAAERLYGTLALPILAILLVILVHVL</sequence>
<reference evidence="3" key="1">
    <citation type="submission" date="2022-08" db="UniProtKB">
        <authorList>
            <consortium name="EnsemblMetazoa"/>
        </authorList>
    </citation>
    <scope>IDENTIFICATION</scope>
    <source>
        <strain evidence="3">05x7-T-G4-1.051#20</strain>
    </source>
</reference>
<evidence type="ECO:0000256" key="2">
    <source>
        <dbReference type="SAM" id="SignalP"/>
    </source>
</evidence>
<evidence type="ECO:0000256" key="1">
    <source>
        <dbReference type="SAM" id="Phobius"/>
    </source>
</evidence>
<organism evidence="3 4">
    <name type="scientific">Magallana gigas</name>
    <name type="common">Pacific oyster</name>
    <name type="synonym">Crassostrea gigas</name>
    <dbReference type="NCBI Taxonomy" id="29159"/>
    <lineage>
        <taxon>Eukaryota</taxon>
        <taxon>Metazoa</taxon>
        <taxon>Spiralia</taxon>
        <taxon>Lophotrochozoa</taxon>
        <taxon>Mollusca</taxon>
        <taxon>Bivalvia</taxon>
        <taxon>Autobranchia</taxon>
        <taxon>Pteriomorphia</taxon>
        <taxon>Ostreida</taxon>
        <taxon>Ostreoidea</taxon>
        <taxon>Ostreidae</taxon>
        <taxon>Magallana</taxon>
    </lineage>
</organism>